<dbReference type="Pfam" id="PF00248">
    <property type="entry name" value="Aldo_ket_red"/>
    <property type="match status" value="1"/>
</dbReference>
<dbReference type="SUPFAM" id="SSF51430">
    <property type="entry name" value="NAD(P)-linked oxidoreductase"/>
    <property type="match status" value="1"/>
</dbReference>
<evidence type="ECO:0000256" key="2">
    <source>
        <dbReference type="ARBA" id="ARBA00022857"/>
    </source>
</evidence>
<dbReference type="InterPro" id="IPR036812">
    <property type="entry name" value="NAD(P)_OxRdtase_dom_sf"/>
</dbReference>
<dbReference type="PANTHER" id="PTHR43150:SF2">
    <property type="entry name" value="HYPERKINETIC, ISOFORM M"/>
    <property type="match status" value="1"/>
</dbReference>
<keyword evidence="3" id="KW-0560">Oxidoreductase</keyword>
<keyword evidence="2" id="KW-0521">NADP</keyword>
<dbReference type="AlphaFoldDB" id="A0A9W6XUV8"/>
<feature type="domain" description="NADP-dependent oxidoreductase" evidence="4">
    <location>
        <begin position="13"/>
        <end position="85"/>
    </location>
</feature>
<keyword evidence="6" id="KW-1185">Reference proteome</keyword>
<protein>
    <submittedName>
        <fullName evidence="5">Unnamed protein product</fullName>
    </submittedName>
</protein>
<gene>
    <name evidence="5" type="ORF">Pfra01_001674300</name>
</gene>
<evidence type="ECO:0000259" key="4">
    <source>
        <dbReference type="Pfam" id="PF00248"/>
    </source>
</evidence>
<proteinExistence type="inferred from homology"/>
<evidence type="ECO:0000256" key="1">
    <source>
        <dbReference type="ARBA" id="ARBA00006515"/>
    </source>
</evidence>
<evidence type="ECO:0000256" key="3">
    <source>
        <dbReference type="ARBA" id="ARBA00023002"/>
    </source>
</evidence>
<dbReference type="EMBL" id="BSXT01001901">
    <property type="protein sequence ID" value="GMF45996.1"/>
    <property type="molecule type" value="Genomic_DNA"/>
</dbReference>
<evidence type="ECO:0000313" key="5">
    <source>
        <dbReference type="EMBL" id="GMF45996.1"/>
    </source>
</evidence>
<evidence type="ECO:0000313" key="6">
    <source>
        <dbReference type="Proteomes" id="UP001165121"/>
    </source>
</evidence>
<reference evidence="5" key="1">
    <citation type="submission" date="2023-04" db="EMBL/GenBank/DDBJ databases">
        <title>Phytophthora fragariaefolia NBRC 109709.</title>
        <authorList>
            <person name="Ichikawa N."/>
            <person name="Sato H."/>
            <person name="Tonouchi N."/>
        </authorList>
    </citation>
    <scope>NUCLEOTIDE SEQUENCE</scope>
    <source>
        <strain evidence="5">NBRC 109709</strain>
    </source>
</reference>
<sequence length="106" mass="11541">MEDPLYKAFTPDFAERVAKADKLRPVAEKLGVPVVELALAWCVSNENVSTVMIGARTLTQLEQNLKAIEVVGKITPEVKAEIDALIPFVPVLSKPDGTAAMRSQHL</sequence>
<dbReference type="Proteomes" id="UP001165121">
    <property type="component" value="Unassembled WGS sequence"/>
</dbReference>
<comment type="caution">
    <text evidence="5">The sequence shown here is derived from an EMBL/GenBank/DDBJ whole genome shotgun (WGS) entry which is preliminary data.</text>
</comment>
<dbReference type="Gene3D" id="3.20.20.100">
    <property type="entry name" value="NADP-dependent oxidoreductase domain"/>
    <property type="match status" value="1"/>
</dbReference>
<dbReference type="PANTHER" id="PTHR43150">
    <property type="entry name" value="HYPERKINETIC, ISOFORM M"/>
    <property type="match status" value="1"/>
</dbReference>
<dbReference type="InterPro" id="IPR023210">
    <property type="entry name" value="NADP_OxRdtase_dom"/>
</dbReference>
<dbReference type="InterPro" id="IPR005399">
    <property type="entry name" value="K_chnl_volt-dep_bsu_KCNAB-rel"/>
</dbReference>
<comment type="similarity">
    <text evidence="1">Belongs to the shaker potassium channel beta subunit family.</text>
</comment>
<name>A0A9W6XUV8_9STRA</name>
<accession>A0A9W6XUV8</accession>
<organism evidence="5 6">
    <name type="scientific">Phytophthora fragariaefolia</name>
    <dbReference type="NCBI Taxonomy" id="1490495"/>
    <lineage>
        <taxon>Eukaryota</taxon>
        <taxon>Sar</taxon>
        <taxon>Stramenopiles</taxon>
        <taxon>Oomycota</taxon>
        <taxon>Peronosporomycetes</taxon>
        <taxon>Peronosporales</taxon>
        <taxon>Peronosporaceae</taxon>
        <taxon>Phytophthora</taxon>
    </lineage>
</organism>
<dbReference type="GO" id="GO:0016491">
    <property type="term" value="F:oxidoreductase activity"/>
    <property type="evidence" value="ECO:0007669"/>
    <property type="project" value="UniProtKB-KW"/>
</dbReference>
<dbReference type="OrthoDB" id="2310150at2759"/>